<dbReference type="EMBL" id="CAJNJA010029589">
    <property type="protein sequence ID" value="CAE7631221.1"/>
    <property type="molecule type" value="Genomic_DNA"/>
</dbReference>
<proteinExistence type="predicted"/>
<dbReference type="OrthoDB" id="421037at2759"/>
<dbReference type="SUPFAM" id="SSF49899">
    <property type="entry name" value="Concanavalin A-like lectins/glucanases"/>
    <property type="match status" value="1"/>
</dbReference>
<dbReference type="InterPro" id="IPR013320">
    <property type="entry name" value="ConA-like_dom_sf"/>
</dbReference>
<dbReference type="Proteomes" id="UP000601435">
    <property type="component" value="Unassembled WGS sequence"/>
</dbReference>
<accession>A0A812VB99</accession>
<dbReference type="Pfam" id="PF13385">
    <property type="entry name" value="Laminin_G_3"/>
    <property type="match status" value="1"/>
</dbReference>
<dbReference type="Gene3D" id="2.60.120.200">
    <property type="match status" value="1"/>
</dbReference>
<evidence type="ECO:0000313" key="1">
    <source>
        <dbReference type="EMBL" id="CAE7631221.1"/>
    </source>
</evidence>
<dbReference type="AlphaFoldDB" id="A0A812VB99"/>
<sequence>MQGYGSFAYFGNSMCRGCSHASYYHSWKGMWVHQAFAVNPVTGKVLMYREGKLIKSCSNVFPADDMDDFFVVTAAKAANGDVYDVKIFKDEFKSQEEIIAEMRYAPHPDRAVEFLSYDKKEIQDFGQRGMPPGLYLVSVTAMAWVHVKSKLSGEHPIFTWNEESRATESKSEIGGSLQPGQGHGIYLNMGIRRCEGGDLDAPEGSWVHVAFAFDDFKKTAYLFKDGKLVKTCTDYDWSLFSHLHLMSSAARAGGDMYDFKLYRAPIIEEEYIRELMGPQHPTPK</sequence>
<organism evidence="1 2">
    <name type="scientific">Symbiodinium necroappetens</name>
    <dbReference type="NCBI Taxonomy" id="1628268"/>
    <lineage>
        <taxon>Eukaryota</taxon>
        <taxon>Sar</taxon>
        <taxon>Alveolata</taxon>
        <taxon>Dinophyceae</taxon>
        <taxon>Suessiales</taxon>
        <taxon>Symbiodiniaceae</taxon>
        <taxon>Symbiodinium</taxon>
    </lineage>
</organism>
<keyword evidence="2" id="KW-1185">Reference proteome</keyword>
<evidence type="ECO:0000313" key="2">
    <source>
        <dbReference type="Proteomes" id="UP000601435"/>
    </source>
</evidence>
<protein>
    <recommendedName>
        <fullName evidence="3">LamG-like jellyroll fold domain-containing protein</fullName>
    </recommendedName>
</protein>
<evidence type="ECO:0008006" key="3">
    <source>
        <dbReference type="Google" id="ProtNLM"/>
    </source>
</evidence>
<reference evidence="1" key="1">
    <citation type="submission" date="2021-02" db="EMBL/GenBank/DDBJ databases">
        <authorList>
            <person name="Dougan E. K."/>
            <person name="Rhodes N."/>
            <person name="Thang M."/>
            <person name="Chan C."/>
        </authorList>
    </citation>
    <scope>NUCLEOTIDE SEQUENCE</scope>
</reference>
<comment type="caution">
    <text evidence="1">The sequence shown here is derived from an EMBL/GenBank/DDBJ whole genome shotgun (WGS) entry which is preliminary data.</text>
</comment>
<name>A0A812VB99_9DINO</name>
<gene>
    <name evidence="1" type="ORF">SNEC2469_LOCUS17783</name>
</gene>